<keyword evidence="2" id="KW-1185">Reference proteome</keyword>
<gene>
    <name evidence="1" type="ORF">NOR51B_1318</name>
</gene>
<evidence type="ECO:0000313" key="2">
    <source>
        <dbReference type="Proteomes" id="UP000004699"/>
    </source>
</evidence>
<organism evidence="1 2">
    <name type="scientific">Luminiphilus syltensis NOR5-1B</name>
    <dbReference type="NCBI Taxonomy" id="565045"/>
    <lineage>
        <taxon>Bacteria</taxon>
        <taxon>Pseudomonadati</taxon>
        <taxon>Pseudomonadota</taxon>
        <taxon>Gammaproteobacteria</taxon>
        <taxon>Cellvibrionales</taxon>
        <taxon>Halieaceae</taxon>
        <taxon>Luminiphilus</taxon>
    </lineage>
</organism>
<dbReference type="PIRSF" id="PIRSF030820">
    <property type="entry name" value="UCP030820"/>
    <property type="match status" value="1"/>
</dbReference>
<dbReference type="STRING" id="565045.NOR51B_1318"/>
<dbReference type="HOGENOM" id="CLU_115811_2_1_6"/>
<dbReference type="AlphaFoldDB" id="B8KQY0"/>
<proteinExistence type="predicted"/>
<dbReference type="InterPro" id="IPR008318">
    <property type="entry name" value="UCP030820"/>
</dbReference>
<reference evidence="2" key="1">
    <citation type="journal article" date="2013" name="BMC Microbiol.">
        <title>Taxonomy and evolution of bacteriochlorophyll a-containing members of the OM60/NOR5 clade of marine gammaproteobacteria: description of Luminiphilus syltensis gen. nov., sp. nov., reclassification of Haliea rubra as Pseudohaliea rubra gen. nov., comb. nov., and emendation of Chromatocurvus halotolerans.</title>
        <authorList>
            <person name="Spring S."/>
            <person name="Riedel T."/>
            <person name="Sproer C."/>
            <person name="Yan S."/>
            <person name="Harder J."/>
            <person name="Fuchs B.M."/>
        </authorList>
    </citation>
    <scope>NUCLEOTIDE SEQUENCE [LARGE SCALE GENOMIC DNA]</scope>
    <source>
        <strain evidence="2">NOR51-B</strain>
    </source>
</reference>
<dbReference type="RefSeq" id="WP_009020119.1">
    <property type="nucleotide sequence ID" value="NZ_DS999411.1"/>
</dbReference>
<evidence type="ECO:0000313" key="1">
    <source>
        <dbReference type="EMBL" id="EED35373.1"/>
    </source>
</evidence>
<name>B8KQY0_9GAMM</name>
<dbReference type="EMBL" id="DS999411">
    <property type="protein sequence ID" value="EED35373.1"/>
    <property type="molecule type" value="Genomic_DNA"/>
</dbReference>
<accession>B8KQY0</accession>
<dbReference type="Proteomes" id="UP000004699">
    <property type="component" value="Unassembled WGS sequence"/>
</dbReference>
<protein>
    <recommendedName>
        <fullName evidence="3">DUF934 domain-containing protein</fullName>
    </recommendedName>
</protein>
<dbReference type="Pfam" id="PF06073">
    <property type="entry name" value="DUF934"/>
    <property type="match status" value="1"/>
</dbReference>
<dbReference type="OrthoDB" id="9800421at2"/>
<sequence>MGKVWKDGDIIENPWTAADANNEGVPSRGVGTLDQWRADPTLTAVEIKSDEDVSDLTQSLDQLRLVVLKIEDFNDGRSFSQARHLREAGFTGELRAAGNFLQDQVQYLQRCGVDAFELSADIKISAMEAALSEFSVSYQMPLDERSAEISLAR</sequence>
<dbReference type="eggNOG" id="COG3749">
    <property type="taxonomic scope" value="Bacteria"/>
</dbReference>
<evidence type="ECO:0008006" key="3">
    <source>
        <dbReference type="Google" id="ProtNLM"/>
    </source>
</evidence>